<evidence type="ECO:0000256" key="2">
    <source>
        <dbReference type="ARBA" id="ARBA00023002"/>
    </source>
</evidence>
<feature type="domain" description="Flavin reductase like" evidence="3">
    <location>
        <begin position="15"/>
        <end position="158"/>
    </location>
</feature>
<organism evidence="4 5">
    <name type="scientific">Streptacidiphilus monticola</name>
    <dbReference type="NCBI Taxonomy" id="2161674"/>
    <lineage>
        <taxon>Bacteria</taxon>
        <taxon>Bacillati</taxon>
        <taxon>Actinomycetota</taxon>
        <taxon>Actinomycetes</taxon>
        <taxon>Kitasatosporales</taxon>
        <taxon>Streptomycetaceae</taxon>
        <taxon>Streptacidiphilus</taxon>
    </lineage>
</organism>
<comment type="caution">
    <text evidence="4">The sequence shown here is derived from an EMBL/GenBank/DDBJ whole genome shotgun (WGS) entry which is preliminary data.</text>
</comment>
<name>A0ABW1FV59_9ACTN</name>
<reference evidence="5" key="1">
    <citation type="journal article" date="2019" name="Int. J. Syst. Evol. Microbiol.">
        <title>The Global Catalogue of Microorganisms (GCM) 10K type strain sequencing project: providing services to taxonomists for standard genome sequencing and annotation.</title>
        <authorList>
            <consortium name="The Broad Institute Genomics Platform"/>
            <consortium name="The Broad Institute Genome Sequencing Center for Infectious Disease"/>
            <person name="Wu L."/>
            <person name="Ma J."/>
        </authorList>
    </citation>
    <scope>NUCLEOTIDE SEQUENCE [LARGE SCALE GENOMIC DNA]</scope>
    <source>
        <strain evidence="5">JCM 4816</strain>
    </source>
</reference>
<gene>
    <name evidence="4" type="ORF">ACFP3V_01130</name>
</gene>
<dbReference type="SMART" id="SM00903">
    <property type="entry name" value="Flavin_Reduct"/>
    <property type="match status" value="1"/>
</dbReference>
<proteinExistence type="inferred from homology"/>
<dbReference type="RefSeq" id="WP_380578636.1">
    <property type="nucleotide sequence ID" value="NZ_JBHSQJ010000004.1"/>
</dbReference>
<accession>A0ABW1FV59</accession>
<dbReference type="Proteomes" id="UP001596174">
    <property type="component" value="Unassembled WGS sequence"/>
</dbReference>
<dbReference type="InterPro" id="IPR012349">
    <property type="entry name" value="Split_barrel_FMN-bd"/>
</dbReference>
<dbReference type="Gene3D" id="2.30.110.10">
    <property type="entry name" value="Electron Transport, Fmn-binding Protein, Chain A"/>
    <property type="match status" value="1"/>
</dbReference>
<keyword evidence="5" id="KW-1185">Reference proteome</keyword>
<dbReference type="InterPro" id="IPR002563">
    <property type="entry name" value="Flavin_Rdtase-like_dom"/>
</dbReference>
<dbReference type="GO" id="GO:0016491">
    <property type="term" value="F:oxidoreductase activity"/>
    <property type="evidence" value="ECO:0007669"/>
    <property type="project" value="UniProtKB-KW"/>
</dbReference>
<evidence type="ECO:0000259" key="3">
    <source>
        <dbReference type="SMART" id="SM00903"/>
    </source>
</evidence>
<evidence type="ECO:0000313" key="4">
    <source>
        <dbReference type="EMBL" id="MFC5905828.1"/>
    </source>
</evidence>
<comment type="similarity">
    <text evidence="1">Belongs to the non-flavoprotein flavin reductase family.</text>
</comment>
<dbReference type="EMBL" id="JBHSQJ010000004">
    <property type="protein sequence ID" value="MFC5905828.1"/>
    <property type="molecule type" value="Genomic_DNA"/>
</dbReference>
<evidence type="ECO:0000256" key="1">
    <source>
        <dbReference type="ARBA" id="ARBA00008898"/>
    </source>
</evidence>
<sequence>MTALAHDTTSLRAVFGAFPSGVTALAALVGGRPVGLAASSFTSVSLTPPLVSVCMAHTSTTWPALRQAERLGISVLGADHGSLGRRLAGPSGERFNGVSWRATSDGAVLLEGASAWFECSVEQEVRAGDHDIVVLRVHDLNADPAVEPLVFHASTFRALVPAA</sequence>
<dbReference type="SUPFAM" id="SSF50475">
    <property type="entry name" value="FMN-binding split barrel"/>
    <property type="match status" value="1"/>
</dbReference>
<dbReference type="Pfam" id="PF01613">
    <property type="entry name" value="Flavin_Reduct"/>
    <property type="match status" value="1"/>
</dbReference>
<dbReference type="PANTHER" id="PTHR30466">
    <property type="entry name" value="FLAVIN REDUCTASE"/>
    <property type="match status" value="1"/>
</dbReference>
<keyword evidence="2 4" id="KW-0560">Oxidoreductase</keyword>
<dbReference type="InterPro" id="IPR050268">
    <property type="entry name" value="NADH-dep_flavin_reductase"/>
</dbReference>
<protein>
    <submittedName>
        <fullName evidence="4">Flavin reductase family protein</fullName>
        <ecNumber evidence="4">1.-.-.-</ecNumber>
    </submittedName>
</protein>
<dbReference type="PANTHER" id="PTHR30466:SF11">
    <property type="entry name" value="FLAVIN-DEPENDENT MONOOXYGENASE, REDUCTASE SUBUNIT HSAB"/>
    <property type="match status" value="1"/>
</dbReference>
<evidence type="ECO:0000313" key="5">
    <source>
        <dbReference type="Proteomes" id="UP001596174"/>
    </source>
</evidence>
<dbReference type="EC" id="1.-.-.-" evidence="4"/>